<accession>A0A563EGQ1</accession>
<dbReference type="GO" id="GO:0016491">
    <property type="term" value="F:oxidoreductase activity"/>
    <property type="evidence" value="ECO:0007669"/>
    <property type="project" value="UniProtKB-KW"/>
</dbReference>
<reference evidence="3 4" key="1">
    <citation type="submission" date="2019-07" db="EMBL/GenBank/DDBJ databases">
        <title>Lentzea xizangensis sp. nov., isolated from Qinghai-Tibetan Plateau Soils.</title>
        <authorList>
            <person name="Huang J."/>
        </authorList>
    </citation>
    <scope>NUCLEOTIDE SEQUENCE [LARGE SCALE GENOMIC DNA]</scope>
    <source>
        <strain evidence="3 4">FXJ1.1311</strain>
    </source>
</reference>
<dbReference type="RefSeq" id="WP_146359970.1">
    <property type="nucleotide sequence ID" value="NZ_VOBR01000041.1"/>
</dbReference>
<evidence type="ECO:0000256" key="1">
    <source>
        <dbReference type="ARBA" id="ARBA00023002"/>
    </source>
</evidence>
<feature type="domain" description="FAD-binding" evidence="2">
    <location>
        <begin position="4"/>
        <end position="325"/>
    </location>
</feature>
<organism evidence="3 4">
    <name type="scientific">Lentzea tibetensis</name>
    <dbReference type="NCBI Taxonomy" id="2591470"/>
    <lineage>
        <taxon>Bacteria</taxon>
        <taxon>Bacillati</taxon>
        <taxon>Actinomycetota</taxon>
        <taxon>Actinomycetes</taxon>
        <taxon>Pseudonocardiales</taxon>
        <taxon>Pseudonocardiaceae</taxon>
        <taxon>Lentzea</taxon>
    </lineage>
</organism>
<comment type="caution">
    <text evidence="3">The sequence shown here is derived from an EMBL/GenBank/DDBJ whole genome shotgun (WGS) entry which is preliminary data.</text>
</comment>
<protein>
    <submittedName>
        <fullName evidence="3">FAD-dependent oxidoreductase</fullName>
    </submittedName>
</protein>
<keyword evidence="1" id="KW-0560">Oxidoreductase</keyword>
<gene>
    <name evidence="3" type="ORF">FKR81_39295</name>
</gene>
<dbReference type="EMBL" id="VOBR01000041">
    <property type="protein sequence ID" value="TWP45468.1"/>
    <property type="molecule type" value="Genomic_DNA"/>
</dbReference>
<dbReference type="OrthoDB" id="9791689at2"/>
<keyword evidence="4" id="KW-1185">Reference proteome</keyword>
<evidence type="ECO:0000259" key="2">
    <source>
        <dbReference type="Pfam" id="PF01494"/>
    </source>
</evidence>
<dbReference type="InterPro" id="IPR036188">
    <property type="entry name" value="FAD/NAD-bd_sf"/>
</dbReference>
<dbReference type="PRINTS" id="PR00420">
    <property type="entry name" value="RNGMNOXGNASE"/>
</dbReference>
<sequence>MERTTALIAGGGPAGMVLGLLLARGGVEVTVLEKHPDFLRDFRGDTVHASTLTLLDELGLGPSFADVPHQLVDKAQVLLDSGPVTVGDLTRLPGPHKHIAFVPQWDFLDLLADAARLEPSFTLRMETEVTGLTRRGDRVTGVTYRTARGETGEIAADLVIAADGRNSLVRREAGLPVHEFGVPMDVWWFRLPRNEGEPNGAVGRFGAGAGLVLINRGEYFQTALLIRKGMDAILRAKGIGAFREQVAKLVPWLEERLATVTSFDDVKLLTVKLDRLKKWHREGLLCIGDAAHAMSPIGGVGINLAVQDAVAAAALLAKPLREGQVTSAQLAKVRRRRWLPTTVTQTAQRLIQNAFLKRALAGSAGVVGTGVPRPIKIIQRFPALQAIPAYMVAIGLRPEHAPAFARRSPERIKRT</sequence>
<dbReference type="InterPro" id="IPR002938">
    <property type="entry name" value="FAD-bd"/>
</dbReference>
<dbReference type="PANTHER" id="PTHR43476">
    <property type="entry name" value="3-(3-HYDROXY-PHENYL)PROPIONATE/3-HYDROXYCINNAMIC ACID HYDROXYLASE"/>
    <property type="match status" value="1"/>
</dbReference>
<dbReference type="Proteomes" id="UP000316639">
    <property type="component" value="Unassembled WGS sequence"/>
</dbReference>
<evidence type="ECO:0000313" key="3">
    <source>
        <dbReference type="EMBL" id="TWP45468.1"/>
    </source>
</evidence>
<dbReference type="GO" id="GO:0071949">
    <property type="term" value="F:FAD binding"/>
    <property type="evidence" value="ECO:0007669"/>
    <property type="project" value="InterPro"/>
</dbReference>
<dbReference type="SUPFAM" id="SSF51905">
    <property type="entry name" value="FAD/NAD(P)-binding domain"/>
    <property type="match status" value="1"/>
</dbReference>
<dbReference type="NCBIfam" id="NF004833">
    <property type="entry name" value="PRK06185.1-1"/>
    <property type="match status" value="1"/>
</dbReference>
<dbReference type="NCBIfam" id="NF004834">
    <property type="entry name" value="PRK06185.1-3"/>
    <property type="match status" value="1"/>
</dbReference>
<dbReference type="InterPro" id="IPR050631">
    <property type="entry name" value="PheA/TfdB_FAD_monoxygenase"/>
</dbReference>
<evidence type="ECO:0000313" key="4">
    <source>
        <dbReference type="Proteomes" id="UP000316639"/>
    </source>
</evidence>
<dbReference type="PANTHER" id="PTHR43476:SF5">
    <property type="entry name" value="FAD-DEPENDENT MONOOXYGENASE"/>
    <property type="match status" value="1"/>
</dbReference>
<proteinExistence type="predicted"/>
<name>A0A563EGQ1_9PSEU</name>
<dbReference type="Gene3D" id="3.50.50.60">
    <property type="entry name" value="FAD/NAD(P)-binding domain"/>
    <property type="match status" value="2"/>
</dbReference>
<dbReference type="AlphaFoldDB" id="A0A563EGQ1"/>
<dbReference type="Pfam" id="PF01494">
    <property type="entry name" value="FAD_binding_3"/>
    <property type="match status" value="1"/>
</dbReference>